<sequence length="300" mass="34691">MGSETALSTRIFFKDKENELNGPFNESEMQERYRNGLLQKSFVCYFAKSDDSPNDSILSFTVDELCARNGNEAPFRVPSDAVSLGKALALAHEKLRCVNEEISNLLSQCADITQVRKKINKMEEERKMTSEATEDLCIFFKDMKNELVGPLTERQVQEWYRMKWFENSFLFYFATSDDYPDDSTPSFTLEELRTRNGIGCPFILPCDAPAEKTRAYAVQRLRCMEEEIQSLRVACADFLRMKEQMRKGKTEKENNKKKSTTSIDNPVKQSCTCLENERMEKAERWISILADSFLAICQFF</sequence>
<evidence type="ECO:0000313" key="1">
    <source>
        <dbReference type="EMBL" id="GMR30987.1"/>
    </source>
</evidence>
<keyword evidence="2" id="KW-1185">Reference proteome</keyword>
<evidence type="ECO:0000313" key="2">
    <source>
        <dbReference type="Proteomes" id="UP001328107"/>
    </source>
</evidence>
<accession>A0AAN4Z421</accession>
<dbReference type="AlphaFoldDB" id="A0AAN4Z421"/>
<dbReference type="Gene3D" id="3.30.1490.40">
    <property type="match status" value="1"/>
</dbReference>
<protein>
    <recommendedName>
        <fullName evidence="3">GYF domain-containing protein</fullName>
    </recommendedName>
</protein>
<dbReference type="InterPro" id="IPR035445">
    <property type="entry name" value="GYF-like_dom_sf"/>
</dbReference>
<dbReference type="Proteomes" id="UP001328107">
    <property type="component" value="Unassembled WGS sequence"/>
</dbReference>
<proteinExistence type="predicted"/>
<dbReference type="EMBL" id="BTRK01000001">
    <property type="protein sequence ID" value="GMR30987.1"/>
    <property type="molecule type" value="Genomic_DNA"/>
</dbReference>
<organism evidence="1 2">
    <name type="scientific">Pristionchus mayeri</name>
    <dbReference type="NCBI Taxonomy" id="1317129"/>
    <lineage>
        <taxon>Eukaryota</taxon>
        <taxon>Metazoa</taxon>
        <taxon>Ecdysozoa</taxon>
        <taxon>Nematoda</taxon>
        <taxon>Chromadorea</taxon>
        <taxon>Rhabditida</taxon>
        <taxon>Rhabditina</taxon>
        <taxon>Diplogasteromorpha</taxon>
        <taxon>Diplogasteroidea</taxon>
        <taxon>Neodiplogasteridae</taxon>
        <taxon>Pristionchus</taxon>
    </lineage>
</organism>
<name>A0AAN4Z421_9BILA</name>
<reference evidence="2" key="1">
    <citation type="submission" date="2022-10" db="EMBL/GenBank/DDBJ databases">
        <title>Genome assembly of Pristionchus species.</title>
        <authorList>
            <person name="Yoshida K."/>
            <person name="Sommer R.J."/>
        </authorList>
    </citation>
    <scope>NUCLEOTIDE SEQUENCE [LARGE SCALE GENOMIC DNA]</scope>
    <source>
        <strain evidence="2">RS5460</strain>
    </source>
</reference>
<dbReference type="SUPFAM" id="SSF55277">
    <property type="entry name" value="GYF domain"/>
    <property type="match status" value="2"/>
</dbReference>
<comment type="caution">
    <text evidence="1">The sequence shown here is derived from an EMBL/GenBank/DDBJ whole genome shotgun (WGS) entry which is preliminary data.</text>
</comment>
<evidence type="ECO:0008006" key="3">
    <source>
        <dbReference type="Google" id="ProtNLM"/>
    </source>
</evidence>
<gene>
    <name evidence="1" type="ORF">PMAYCL1PPCAC_01182</name>
</gene>
<feature type="non-terminal residue" evidence="1">
    <location>
        <position position="300"/>
    </location>
</feature>